<evidence type="ECO:0000313" key="1">
    <source>
        <dbReference type="EMBL" id="KKZ72277.1"/>
    </source>
</evidence>
<sequence length="67" mass="7611">MDVVAARLGMDVAAPHMKKGQRPKLRDHIVQWSRAARPRRSGHELLAAIRGIQTGFDRAGRRKERAR</sequence>
<proteinExistence type="predicted"/>
<protein>
    <submittedName>
        <fullName evidence="1">Uncharacterized protein</fullName>
    </submittedName>
</protein>
<accession>A0A2P2GL91</accession>
<keyword evidence="2" id="KW-1185">Reference proteome</keyword>
<gene>
    <name evidence="1" type="ORF">VO63_19020</name>
</gene>
<dbReference type="AlphaFoldDB" id="A0A2P2GL91"/>
<dbReference type="OrthoDB" id="4272374at2"/>
<organism evidence="1 2">
    <name type="scientific">Streptomyces showdoensis</name>
    <dbReference type="NCBI Taxonomy" id="68268"/>
    <lineage>
        <taxon>Bacteria</taxon>
        <taxon>Bacillati</taxon>
        <taxon>Actinomycetota</taxon>
        <taxon>Actinomycetes</taxon>
        <taxon>Kitasatosporales</taxon>
        <taxon>Streptomycetaceae</taxon>
        <taxon>Streptomyces</taxon>
    </lineage>
</organism>
<reference evidence="1 2" key="1">
    <citation type="submission" date="2015-05" db="EMBL/GenBank/DDBJ databases">
        <title>Draft Genome assembly of Streptomyces showdoensis.</title>
        <authorList>
            <person name="Thapa K.K."/>
            <person name="Metsa-Ketela M."/>
        </authorList>
    </citation>
    <scope>NUCLEOTIDE SEQUENCE [LARGE SCALE GENOMIC DNA]</scope>
    <source>
        <strain evidence="1 2">ATCC 15227</strain>
    </source>
</reference>
<name>A0A2P2GL91_STREW</name>
<evidence type="ECO:0000313" key="2">
    <source>
        <dbReference type="Proteomes" id="UP000265325"/>
    </source>
</evidence>
<dbReference type="EMBL" id="LAQS01000028">
    <property type="protein sequence ID" value="KKZ72277.1"/>
    <property type="molecule type" value="Genomic_DNA"/>
</dbReference>
<comment type="caution">
    <text evidence="1">The sequence shown here is derived from an EMBL/GenBank/DDBJ whole genome shotgun (WGS) entry which is preliminary data.</text>
</comment>
<dbReference type="Proteomes" id="UP000265325">
    <property type="component" value="Unassembled WGS sequence"/>
</dbReference>
<dbReference type="RefSeq" id="WP_046909040.1">
    <property type="nucleotide sequence ID" value="NZ_JBHMCW010000022.1"/>
</dbReference>